<reference evidence="1" key="1">
    <citation type="submission" date="2020-02" db="EMBL/GenBank/DDBJ databases">
        <authorList>
            <person name="Meier V. D."/>
        </authorList>
    </citation>
    <scope>NUCLEOTIDE SEQUENCE</scope>
    <source>
        <strain evidence="1">AVDCRST_MAG26</strain>
    </source>
</reference>
<accession>A0A6J4HBP5</accession>
<protein>
    <submittedName>
        <fullName evidence="1">Uncharacterized protein</fullName>
    </submittedName>
</protein>
<dbReference type="EMBL" id="CADCTK010000128">
    <property type="protein sequence ID" value="CAA9220037.1"/>
    <property type="molecule type" value="Genomic_DNA"/>
</dbReference>
<name>A0A6J4HBP5_9CHLR</name>
<evidence type="ECO:0000313" key="1">
    <source>
        <dbReference type="EMBL" id="CAA9220037.1"/>
    </source>
</evidence>
<dbReference type="AlphaFoldDB" id="A0A6J4HBP5"/>
<organism evidence="1">
    <name type="scientific">uncultured Chloroflexia bacterium</name>
    <dbReference type="NCBI Taxonomy" id="1672391"/>
    <lineage>
        <taxon>Bacteria</taxon>
        <taxon>Bacillati</taxon>
        <taxon>Chloroflexota</taxon>
        <taxon>Chloroflexia</taxon>
        <taxon>environmental samples</taxon>
    </lineage>
</organism>
<proteinExistence type="predicted"/>
<sequence length="362" mass="39759">MPAQETTQADLAGRSAVLPVAAVVDIVREWVDLHARHLPDFAGAYLWGGITALPADAPFPLYRDVDVRVVVTRGAQEDTREILYRGVMLEVDSMNLEAHQDAEAVLADPSHGPNMATTQVLADPTGILAPLQKAVAADYGRRRWIQARCEAEKASAEQHLAAMRQVSNPTEGQEALWPVWLLLNALSGLLAVAQLKRPTTRRTLSLLGDLLDEQGRSDLHEAALTTWGSAHMSRADVEGMLDQSVVAFDRSVEVYQTPTPYGFTIRAHLRPYLTEATQEMIDEGNHREATFWIMTLVSECYLVLGNDAPDAEKPVFAAQFQAMLAALGYTSAEAWAERVESAERLAREIYPIADALVALHAE</sequence>
<gene>
    <name evidence="1" type="ORF">AVDCRST_MAG26-486</name>
</gene>